<sequence>MGHDKTRSDVSVGNVDWEDPRLTSLLSKIDGWNIDNRNHVRPQEVLIRVTCGWSASDASKPALLISEADGVMVLGTYFPLPHGEEVQVQRQNGAEVRTCRGVVVEEREGHRAEDREQHIYLNWLRIRSS</sequence>
<dbReference type="AlphaFoldDB" id="A0A075K3J1"/>
<reference evidence="1 2" key="1">
    <citation type="submission" date="2014-07" db="EMBL/GenBank/DDBJ databases">
        <title>Complete Genome Sequence of Dyella japonica Strain A8 Isolated from Malaysian Tropical Soil.</title>
        <authorList>
            <person name="Hui R.K.H."/>
            <person name="Chen J.-W."/>
            <person name="Chan K.-G."/>
            <person name="Leung F.C.C."/>
        </authorList>
    </citation>
    <scope>NUCLEOTIDE SEQUENCE [LARGE SCALE GENOMIC DNA]</scope>
    <source>
        <strain evidence="1 2">A8</strain>
    </source>
</reference>
<gene>
    <name evidence="1" type="ORF">HY57_16840</name>
</gene>
<keyword evidence="2" id="KW-1185">Reference proteome</keyword>
<accession>A0A075K3J1</accession>
<dbReference type="PATRIC" id="fig|1217721.7.peg.3457"/>
<organism evidence="1 2">
    <name type="scientific">Dyella japonica A8</name>
    <dbReference type="NCBI Taxonomy" id="1217721"/>
    <lineage>
        <taxon>Bacteria</taxon>
        <taxon>Pseudomonadati</taxon>
        <taxon>Pseudomonadota</taxon>
        <taxon>Gammaproteobacteria</taxon>
        <taxon>Lysobacterales</taxon>
        <taxon>Rhodanobacteraceae</taxon>
        <taxon>Dyella</taxon>
    </lineage>
</organism>
<dbReference type="EMBL" id="CP008884">
    <property type="protein sequence ID" value="AIF48791.1"/>
    <property type="molecule type" value="Genomic_DNA"/>
</dbReference>
<protein>
    <submittedName>
        <fullName evidence="1">Uncharacterized protein</fullName>
    </submittedName>
</protein>
<dbReference type="HOGENOM" id="CLU_1945347_0_0_6"/>
<proteinExistence type="predicted"/>
<dbReference type="OrthoDB" id="5959362at2"/>
<name>A0A075K3J1_9GAMM</name>
<evidence type="ECO:0000313" key="2">
    <source>
        <dbReference type="Proteomes" id="UP000027987"/>
    </source>
</evidence>
<dbReference type="Proteomes" id="UP000027987">
    <property type="component" value="Chromosome"/>
</dbReference>
<dbReference type="STRING" id="1217721.HY57_16840"/>
<dbReference type="RefSeq" id="WP_019464817.1">
    <property type="nucleotide sequence ID" value="NZ_ALOY01000139.1"/>
</dbReference>
<dbReference type="KEGG" id="dja:HY57_16840"/>
<evidence type="ECO:0000313" key="1">
    <source>
        <dbReference type="EMBL" id="AIF48791.1"/>
    </source>
</evidence>